<protein>
    <recommendedName>
        <fullName evidence="4">INO80 complex subunit Ies4</fullName>
    </recommendedName>
</protein>
<proteinExistence type="predicted"/>
<reference evidence="2 3" key="1">
    <citation type="submission" date="2015-07" db="EMBL/GenBank/DDBJ databases">
        <title>Comparative genomics of the Sigatoka disease complex on banana suggests a link between parallel evolutionary changes in Pseudocercospora fijiensis and Pseudocercospora eumusae and increased virulence on the banana host.</title>
        <authorList>
            <person name="Chang T.-C."/>
            <person name="Salvucci A."/>
            <person name="Crous P.W."/>
            <person name="Stergiopoulos I."/>
        </authorList>
    </citation>
    <scope>NUCLEOTIDE SEQUENCE [LARGE SCALE GENOMIC DNA]</scope>
    <source>
        <strain evidence="2 3">CBS 116634</strain>
    </source>
</reference>
<name>A0A139H1Z3_9PEZI</name>
<evidence type="ECO:0000313" key="2">
    <source>
        <dbReference type="EMBL" id="KXS96431.1"/>
    </source>
</evidence>
<dbReference type="PANTHER" id="PTHR28061">
    <property type="entry name" value="INO EIGHTY SUBUNIT 4"/>
    <property type="match status" value="1"/>
</dbReference>
<dbReference type="GO" id="GO:0031011">
    <property type="term" value="C:Ino80 complex"/>
    <property type="evidence" value="ECO:0007669"/>
    <property type="project" value="InterPro"/>
</dbReference>
<dbReference type="EMBL" id="LFZO01000831">
    <property type="protein sequence ID" value="KXS96431.1"/>
    <property type="molecule type" value="Genomic_DNA"/>
</dbReference>
<dbReference type="PANTHER" id="PTHR28061:SF1">
    <property type="entry name" value="INO80 COMPLEX SUBUNIT 4"/>
    <property type="match status" value="1"/>
</dbReference>
<feature type="compositionally biased region" description="Low complexity" evidence="1">
    <location>
        <begin position="242"/>
        <end position="252"/>
    </location>
</feature>
<feature type="region of interest" description="Disordered" evidence="1">
    <location>
        <begin position="191"/>
        <end position="252"/>
    </location>
</feature>
<dbReference type="GO" id="GO:0006338">
    <property type="term" value="P:chromatin remodeling"/>
    <property type="evidence" value="ECO:0007669"/>
    <property type="project" value="InterPro"/>
</dbReference>
<feature type="compositionally biased region" description="Basic residues" evidence="1">
    <location>
        <begin position="83"/>
        <end position="98"/>
    </location>
</feature>
<evidence type="ECO:0000313" key="3">
    <source>
        <dbReference type="Proteomes" id="UP000073492"/>
    </source>
</evidence>
<evidence type="ECO:0000256" key="1">
    <source>
        <dbReference type="SAM" id="MobiDB-lite"/>
    </source>
</evidence>
<accession>A0A139H1Z3</accession>
<comment type="caution">
    <text evidence="2">The sequence shown here is derived from an EMBL/GenBank/DDBJ whole genome shotgun (WGS) entry which is preliminary data.</text>
</comment>
<gene>
    <name evidence="2" type="ORF">AC579_8563</name>
</gene>
<evidence type="ECO:0008006" key="4">
    <source>
        <dbReference type="Google" id="ProtNLM"/>
    </source>
</evidence>
<feature type="compositionally biased region" description="Polar residues" evidence="1">
    <location>
        <begin position="58"/>
        <end position="74"/>
    </location>
</feature>
<organism evidence="2 3">
    <name type="scientific">Pseudocercospora musae</name>
    <dbReference type="NCBI Taxonomy" id="113226"/>
    <lineage>
        <taxon>Eukaryota</taxon>
        <taxon>Fungi</taxon>
        <taxon>Dikarya</taxon>
        <taxon>Ascomycota</taxon>
        <taxon>Pezizomycotina</taxon>
        <taxon>Dothideomycetes</taxon>
        <taxon>Dothideomycetidae</taxon>
        <taxon>Mycosphaerellales</taxon>
        <taxon>Mycosphaerellaceae</taxon>
        <taxon>Pseudocercospora</taxon>
    </lineage>
</organism>
<dbReference type="STRING" id="113226.A0A139H1Z3"/>
<dbReference type="OrthoDB" id="4093188at2759"/>
<feature type="region of interest" description="Disordered" evidence="1">
    <location>
        <begin position="17"/>
        <end position="171"/>
    </location>
</feature>
<dbReference type="InterPro" id="IPR013175">
    <property type="entry name" value="INO80_su_Ies4"/>
</dbReference>
<sequence length="252" mass="26535">MSTPKAGKKSLTVTLKISGRRLREWPSDSPTQPTAVAPIKTEPSPSVQPPDVNEKSSESNATPVPTNGDATDVNSLAPPKVDGRRKRGGAAPSGRKRAPPSIDPNAPPRERGRPGPKKKPRLADGTIDRTGEVNGAARANPIPAHKLGPKANTGNINANLRALDRTGKPCRKWGKKSLNLKSFTGTVWSMSTWKAPPKDQGFAGDVKSDSSSDVKPVNDSSALPSERSHSHIGEDTMMTGMQSSPAPQPAAA</sequence>
<dbReference type="AlphaFoldDB" id="A0A139H1Z3"/>
<dbReference type="Pfam" id="PF08193">
    <property type="entry name" value="INO80_Ies4"/>
    <property type="match status" value="1"/>
</dbReference>
<keyword evidence="3" id="KW-1185">Reference proteome</keyword>
<dbReference type="Proteomes" id="UP000073492">
    <property type="component" value="Unassembled WGS sequence"/>
</dbReference>